<evidence type="ECO:0000256" key="2">
    <source>
        <dbReference type="ARBA" id="ARBA00022741"/>
    </source>
</evidence>
<keyword evidence="2" id="KW-0547">Nucleotide-binding</keyword>
<dbReference type="InterPro" id="IPR015854">
    <property type="entry name" value="ABC_transpr_LolD-like"/>
</dbReference>
<dbReference type="Proteomes" id="UP000257131">
    <property type="component" value="Unassembled WGS sequence"/>
</dbReference>
<dbReference type="AlphaFoldDB" id="A0A3D9BZK6"/>
<dbReference type="GO" id="GO:0005524">
    <property type="term" value="F:ATP binding"/>
    <property type="evidence" value="ECO:0007669"/>
    <property type="project" value="UniProtKB-KW"/>
</dbReference>
<keyword evidence="6" id="KW-1185">Reference proteome</keyword>
<comment type="caution">
    <text evidence="5">The sequence shown here is derived from an EMBL/GenBank/DDBJ whole genome shotgun (WGS) entry which is preliminary data.</text>
</comment>
<dbReference type="RefSeq" id="WP_115977865.1">
    <property type="nucleotide sequence ID" value="NZ_QOHR01000001.1"/>
</dbReference>
<feature type="domain" description="ABC transporter" evidence="4">
    <location>
        <begin position="6"/>
        <end position="227"/>
    </location>
</feature>
<dbReference type="PROSITE" id="PS50893">
    <property type="entry name" value="ABC_TRANSPORTER_2"/>
    <property type="match status" value="1"/>
</dbReference>
<dbReference type="SUPFAM" id="SSF52540">
    <property type="entry name" value="P-loop containing nucleoside triphosphate hydrolases"/>
    <property type="match status" value="1"/>
</dbReference>
<dbReference type="GO" id="GO:0005886">
    <property type="term" value="C:plasma membrane"/>
    <property type="evidence" value="ECO:0007669"/>
    <property type="project" value="TreeGrafter"/>
</dbReference>
<evidence type="ECO:0000256" key="3">
    <source>
        <dbReference type="ARBA" id="ARBA00022840"/>
    </source>
</evidence>
<dbReference type="InterPro" id="IPR027417">
    <property type="entry name" value="P-loop_NTPase"/>
</dbReference>
<organism evidence="5 6">
    <name type="scientific">Rhodosalinus sediminis</name>
    <dbReference type="NCBI Taxonomy" id="1940533"/>
    <lineage>
        <taxon>Bacteria</taxon>
        <taxon>Pseudomonadati</taxon>
        <taxon>Pseudomonadota</taxon>
        <taxon>Alphaproteobacteria</taxon>
        <taxon>Rhodobacterales</taxon>
        <taxon>Paracoccaceae</taxon>
        <taxon>Rhodosalinus</taxon>
    </lineage>
</organism>
<accession>A0A3D9BZK6</accession>
<dbReference type="GO" id="GO:0016887">
    <property type="term" value="F:ATP hydrolysis activity"/>
    <property type="evidence" value="ECO:0007669"/>
    <property type="project" value="InterPro"/>
</dbReference>
<dbReference type="PROSITE" id="PS00211">
    <property type="entry name" value="ABC_TRANSPORTER_1"/>
    <property type="match status" value="1"/>
</dbReference>
<dbReference type="PANTHER" id="PTHR24220:SF689">
    <property type="entry name" value="LIPOPROTEIN-RELEASING SYSTEM ATP-BINDING PROTEIN LOLD"/>
    <property type="match status" value="1"/>
</dbReference>
<dbReference type="InterPro" id="IPR017871">
    <property type="entry name" value="ABC_transporter-like_CS"/>
</dbReference>
<reference evidence="5 6" key="1">
    <citation type="journal article" date="2017" name="Int. J. Syst. Evol. Microbiol.">
        <title>Rhodosalinus sediminis gen. nov., sp. nov., isolated from marine saltern.</title>
        <authorList>
            <person name="Guo L.Y."/>
            <person name="Ling S.K."/>
            <person name="Li C.M."/>
            <person name="Chen G.J."/>
            <person name="Du Z.J."/>
        </authorList>
    </citation>
    <scope>NUCLEOTIDE SEQUENCE [LARGE SCALE GENOMIC DNA]</scope>
    <source>
        <strain evidence="5 6">WDN1C137</strain>
    </source>
</reference>
<dbReference type="PANTHER" id="PTHR24220">
    <property type="entry name" value="IMPORT ATP-BINDING PROTEIN"/>
    <property type="match status" value="1"/>
</dbReference>
<keyword evidence="3 5" id="KW-0067">ATP-binding</keyword>
<dbReference type="Gene3D" id="3.40.50.300">
    <property type="entry name" value="P-loop containing nucleotide triphosphate hydrolases"/>
    <property type="match status" value="1"/>
</dbReference>
<gene>
    <name evidence="5" type="ORF">DRV84_00930</name>
</gene>
<dbReference type="EMBL" id="QOHR01000001">
    <property type="protein sequence ID" value="REC58822.1"/>
    <property type="molecule type" value="Genomic_DNA"/>
</dbReference>
<dbReference type="InterPro" id="IPR003439">
    <property type="entry name" value="ABC_transporter-like_ATP-bd"/>
</dbReference>
<dbReference type="GO" id="GO:0022857">
    <property type="term" value="F:transmembrane transporter activity"/>
    <property type="evidence" value="ECO:0007669"/>
    <property type="project" value="TreeGrafter"/>
</dbReference>
<proteinExistence type="inferred from homology"/>
<evidence type="ECO:0000256" key="1">
    <source>
        <dbReference type="ARBA" id="ARBA00005417"/>
    </source>
</evidence>
<comment type="similarity">
    <text evidence="1">Belongs to the ABC transporter superfamily.</text>
</comment>
<dbReference type="SMART" id="SM00382">
    <property type="entry name" value="AAA"/>
    <property type="match status" value="1"/>
</dbReference>
<sequence length="227" mass="23805">MPGAALEIEGLSVRGARGRALLDVPRFAVAAGTALAVRGPSGAGKSTFLHALAGLVPAAAGAVRWDGEDIAALPEPARAAFRRRRVGFVFQEHLLFEELSAPENAAIAALYGPRAGRDAVHGRGRDRLAELGLDPGETRRSDTYSGGERQRIAVARALATDPAILLADEPTASLDRANADRLADELVRLAHEEGRTLVAVSHDPALHAVADRVIDLADGRITEDAAP</sequence>
<dbReference type="Pfam" id="PF00005">
    <property type="entry name" value="ABC_tran"/>
    <property type="match status" value="1"/>
</dbReference>
<evidence type="ECO:0000259" key="4">
    <source>
        <dbReference type="PROSITE" id="PS50893"/>
    </source>
</evidence>
<evidence type="ECO:0000313" key="5">
    <source>
        <dbReference type="EMBL" id="REC58822.1"/>
    </source>
</evidence>
<dbReference type="OrthoDB" id="9787227at2"/>
<name>A0A3D9BZK6_9RHOB</name>
<evidence type="ECO:0000313" key="6">
    <source>
        <dbReference type="Proteomes" id="UP000257131"/>
    </source>
</evidence>
<protein>
    <submittedName>
        <fullName evidence="5">ATP-binding cassette domain-containing protein</fullName>
    </submittedName>
</protein>
<dbReference type="InterPro" id="IPR003593">
    <property type="entry name" value="AAA+_ATPase"/>
</dbReference>